<dbReference type="GO" id="GO:0140359">
    <property type="term" value="F:ABC-type transporter activity"/>
    <property type="evidence" value="ECO:0007669"/>
    <property type="project" value="InterPro"/>
</dbReference>
<evidence type="ECO:0000259" key="9">
    <source>
        <dbReference type="PROSITE" id="PS50893"/>
    </source>
</evidence>
<dbReference type="GO" id="GO:0016887">
    <property type="term" value="F:ATP hydrolysis activity"/>
    <property type="evidence" value="ECO:0007669"/>
    <property type="project" value="InterPro"/>
</dbReference>
<organism evidence="11 12">
    <name type="scientific">Zymomonas mobilis subsp. mobilis (strain ATCC 10988 / DSM 424 / LMG 404 / NCIMB 8938 / NRRL B-806 / ZM1)</name>
    <dbReference type="NCBI Taxonomy" id="555217"/>
    <lineage>
        <taxon>Bacteria</taxon>
        <taxon>Pseudomonadati</taxon>
        <taxon>Pseudomonadota</taxon>
        <taxon>Alphaproteobacteria</taxon>
        <taxon>Sphingomonadales</taxon>
        <taxon>Zymomonadaceae</taxon>
        <taxon>Zymomonas</taxon>
    </lineage>
</organism>
<dbReference type="GO" id="GO:0005886">
    <property type="term" value="C:plasma membrane"/>
    <property type="evidence" value="ECO:0007669"/>
    <property type="project" value="UniProtKB-SubCell"/>
</dbReference>
<dbReference type="KEGG" id="zmm:Zmob_1836"/>
<protein>
    <submittedName>
        <fullName evidence="11">ABC transporter related protein</fullName>
    </submittedName>
</protein>
<dbReference type="HOGENOM" id="CLU_000604_84_3_5"/>
<dbReference type="eggNOG" id="COG1132">
    <property type="taxonomic scope" value="Bacteria"/>
</dbReference>
<feature type="transmembrane region" description="Helical" evidence="8">
    <location>
        <begin position="156"/>
        <end position="174"/>
    </location>
</feature>
<keyword evidence="3 8" id="KW-0812">Transmembrane</keyword>
<dbReference type="PROSITE" id="PS00211">
    <property type="entry name" value="ABC_TRANSPORTER_1"/>
    <property type="match status" value="1"/>
</dbReference>
<dbReference type="PANTHER" id="PTHR24221">
    <property type="entry name" value="ATP-BINDING CASSETTE SUB-FAMILY B"/>
    <property type="match status" value="1"/>
</dbReference>
<dbReference type="PANTHER" id="PTHR24221:SF397">
    <property type="entry name" value="ABC TRANSPORTER, ATP-BINDING TRANSMEMBRANE PROTEIN"/>
    <property type="match status" value="1"/>
</dbReference>
<evidence type="ECO:0000256" key="1">
    <source>
        <dbReference type="ARBA" id="ARBA00004651"/>
    </source>
</evidence>
<dbReference type="FunFam" id="3.40.50.300:FF:000287">
    <property type="entry name" value="Multidrug ABC transporter ATP-binding protein"/>
    <property type="match status" value="1"/>
</dbReference>
<dbReference type="PROSITE" id="PS50893">
    <property type="entry name" value="ABC_TRANSPORTER_2"/>
    <property type="match status" value="1"/>
</dbReference>
<keyword evidence="6 8" id="KW-1133">Transmembrane helix</keyword>
<dbReference type="Gene3D" id="3.40.50.300">
    <property type="entry name" value="P-loop containing nucleotide triphosphate hydrolases"/>
    <property type="match status" value="1"/>
</dbReference>
<keyword evidence="2" id="KW-0813">Transport</keyword>
<keyword evidence="7 8" id="KW-0472">Membrane</keyword>
<dbReference type="OrthoDB" id="9787557at2"/>
<dbReference type="InterPro" id="IPR003439">
    <property type="entry name" value="ABC_transporter-like_ATP-bd"/>
</dbReference>
<evidence type="ECO:0000313" key="11">
    <source>
        <dbReference type="EMBL" id="AEH63626.1"/>
    </source>
</evidence>
<dbReference type="EMBL" id="CP002853">
    <property type="protein sequence ID" value="AEH63626.1"/>
    <property type="molecule type" value="Genomic_DNA"/>
</dbReference>
<dbReference type="AlphaFoldDB" id="A0A0H3G0T1"/>
<feature type="transmembrane region" description="Helical" evidence="8">
    <location>
        <begin position="21"/>
        <end position="43"/>
    </location>
</feature>
<geneLocation type="plasmid" evidence="11 12">
    <name>pZMOB03</name>
</geneLocation>
<evidence type="ECO:0000256" key="8">
    <source>
        <dbReference type="SAM" id="Phobius"/>
    </source>
</evidence>
<evidence type="ECO:0000256" key="6">
    <source>
        <dbReference type="ARBA" id="ARBA00022989"/>
    </source>
</evidence>
<name>A0A0H3G0T1_ZYMMA</name>
<dbReference type="InterPro" id="IPR036640">
    <property type="entry name" value="ABC1_TM_sf"/>
</dbReference>
<evidence type="ECO:0000256" key="4">
    <source>
        <dbReference type="ARBA" id="ARBA00022741"/>
    </source>
</evidence>
<evidence type="ECO:0000259" key="10">
    <source>
        <dbReference type="PROSITE" id="PS50929"/>
    </source>
</evidence>
<dbReference type="Proteomes" id="UP000001494">
    <property type="component" value="Plasmid pZMOB03"/>
</dbReference>
<dbReference type="SUPFAM" id="SSF90123">
    <property type="entry name" value="ABC transporter transmembrane region"/>
    <property type="match status" value="1"/>
</dbReference>
<gene>
    <name evidence="11" type="ordered locus">Zmob_1836</name>
</gene>
<dbReference type="SUPFAM" id="SSF52540">
    <property type="entry name" value="P-loop containing nucleoside triphosphate hydrolases"/>
    <property type="match status" value="1"/>
</dbReference>
<feature type="transmembrane region" description="Helical" evidence="8">
    <location>
        <begin position="55"/>
        <end position="72"/>
    </location>
</feature>
<proteinExistence type="predicted"/>
<sequence>MKIYKLMMEIAGSYARYFRRSLVYTIIATLIQVASYAVLVPLMMAICHDKPNTEIWSWVGFYAATIVVEVFFRLKSMNFNYQYWPCVIGEQRIRLAEALYKMPLLQLREKDVGDLSEIMGSNVMNAANALSSLANIFVEVVSLPILLWVAITLFDYRMGLILAVSLIAMLPILYKIQAIYNSSSADLDRADAESASRIIEYVKGIAVFKATSQAGAKSPRLEAVFHDQQDIQSHGNKSSASYISLCQFIVQLALVILIAFAGCLAQKHSLNIPKTVALVIIAVHIIEPLNTIAAISKLFEIAEISLQRIKNILNSKGLPQLQPQAIPQKFDINFNQVTFEYPDSPVVLHDIDLALPSESLTGVVGSSGCGKTTLVQLIARFADPTKGEIKIGGVDIRSLTQSQLSSLLSIVYQDVWLFNDTIRANILMGRPEATEEELIHAAQSANIHDFICSLPQGYDTLVGEVGSSLSGGERQRISIARAILKNTPIIILDEPTASLDSESEYAVQKAISSLIKGKTVIMVAHRLNTLTAADKIIVLDRGSIIEEGCHEDLIKNKSYYYNMWNTQLKLT</sequence>
<feature type="domain" description="ABC transporter" evidence="9">
    <location>
        <begin position="332"/>
        <end position="566"/>
    </location>
</feature>
<dbReference type="Pfam" id="PF00005">
    <property type="entry name" value="ABC_tran"/>
    <property type="match status" value="1"/>
</dbReference>
<comment type="subcellular location">
    <subcellularLocation>
        <location evidence="1">Cell membrane</location>
        <topology evidence="1">Multi-pass membrane protein</topology>
    </subcellularLocation>
</comment>
<dbReference type="InterPro" id="IPR027417">
    <property type="entry name" value="P-loop_NTPase"/>
</dbReference>
<feature type="transmembrane region" description="Helical" evidence="8">
    <location>
        <begin position="242"/>
        <end position="262"/>
    </location>
</feature>
<dbReference type="GO" id="GO:0034040">
    <property type="term" value="F:ATPase-coupled lipid transmembrane transporter activity"/>
    <property type="evidence" value="ECO:0007669"/>
    <property type="project" value="TreeGrafter"/>
</dbReference>
<dbReference type="InterPro" id="IPR003593">
    <property type="entry name" value="AAA+_ATPase"/>
</dbReference>
<dbReference type="PROSITE" id="PS50929">
    <property type="entry name" value="ABC_TM1F"/>
    <property type="match status" value="1"/>
</dbReference>
<feature type="domain" description="ABC transmembrane type-1" evidence="10">
    <location>
        <begin position="21"/>
        <end position="293"/>
    </location>
</feature>
<keyword evidence="4" id="KW-0547">Nucleotide-binding</keyword>
<dbReference type="Gene3D" id="1.20.1560.10">
    <property type="entry name" value="ABC transporter type 1, transmembrane domain"/>
    <property type="match status" value="1"/>
</dbReference>
<feature type="transmembrane region" description="Helical" evidence="8">
    <location>
        <begin position="129"/>
        <end position="150"/>
    </location>
</feature>
<evidence type="ECO:0000256" key="7">
    <source>
        <dbReference type="ARBA" id="ARBA00023136"/>
    </source>
</evidence>
<evidence type="ECO:0000256" key="5">
    <source>
        <dbReference type="ARBA" id="ARBA00022840"/>
    </source>
</evidence>
<dbReference type="GO" id="GO:0005524">
    <property type="term" value="F:ATP binding"/>
    <property type="evidence" value="ECO:0007669"/>
    <property type="project" value="UniProtKB-KW"/>
</dbReference>
<dbReference type="RefSeq" id="WP_014466434.1">
    <property type="nucleotide sequence ID" value="NC_017181.1"/>
</dbReference>
<dbReference type="SMART" id="SM00382">
    <property type="entry name" value="AAA"/>
    <property type="match status" value="1"/>
</dbReference>
<accession>A0A0H3G0T1</accession>
<evidence type="ECO:0000313" key="12">
    <source>
        <dbReference type="Proteomes" id="UP000001494"/>
    </source>
</evidence>
<dbReference type="InterPro" id="IPR039421">
    <property type="entry name" value="Type_1_exporter"/>
</dbReference>
<dbReference type="InterPro" id="IPR011527">
    <property type="entry name" value="ABC1_TM_dom"/>
</dbReference>
<dbReference type="InterPro" id="IPR017871">
    <property type="entry name" value="ABC_transporter-like_CS"/>
</dbReference>
<reference evidence="11 12" key="1">
    <citation type="journal article" date="2011" name="J. Bacteriol.">
        <title>Genome sequence of the ethanol-producing Zymomonas mobilis subsp. mobilis lectotype strain ATCC 10988.</title>
        <authorList>
            <person name="Pappas K.M."/>
            <person name="Kouvelis V.N."/>
            <person name="Saunders E."/>
            <person name="Brettin T.S."/>
            <person name="Bruce D."/>
            <person name="Detter C."/>
            <person name="Balakireva M."/>
            <person name="Han C.S."/>
            <person name="Savvakis G."/>
            <person name="Kyrpides N.C."/>
            <person name="Typas M.A."/>
        </authorList>
    </citation>
    <scope>NUCLEOTIDE SEQUENCE [LARGE SCALE GENOMIC DNA]</scope>
    <source>
        <strain evidence="12">ATCC 10988 / DSM 424 / CCUG 17860 / LMG 404 / NCIMB 8938 / NRRL B-806 / ZM1</strain>
        <plasmid evidence="11">pZMOB03</plasmid>
    </source>
</reference>
<evidence type="ECO:0000256" key="3">
    <source>
        <dbReference type="ARBA" id="ARBA00022692"/>
    </source>
</evidence>
<evidence type="ECO:0000256" key="2">
    <source>
        <dbReference type="ARBA" id="ARBA00022448"/>
    </source>
</evidence>
<keyword evidence="5" id="KW-0067">ATP-binding</keyword>
<keyword evidence="11" id="KW-0614">Plasmid</keyword>